<dbReference type="AlphaFoldDB" id="A0AAD7KRI7"/>
<feature type="domain" description="AP2/ERF" evidence="9">
    <location>
        <begin position="47"/>
        <end position="102"/>
    </location>
</feature>
<dbReference type="EMBL" id="JARAOO010000014">
    <property type="protein sequence ID" value="KAJ7944709.1"/>
    <property type="molecule type" value="Genomic_DNA"/>
</dbReference>
<dbReference type="InterPro" id="IPR003340">
    <property type="entry name" value="B3_DNA-bd"/>
</dbReference>
<dbReference type="Pfam" id="PF02362">
    <property type="entry name" value="B3"/>
    <property type="match status" value="1"/>
</dbReference>
<dbReference type="SMART" id="SM01019">
    <property type="entry name" value="B3"/>
    <property type="match status" value="1"/>
</dbReference>
<dbReference type="GO" id="GO:0003700">
    <property type="term" value="F:DNA-binding transcription factor activity"/>
    <property type="evidence" value="ECO:0007669"/>
    <property type="project" value="InterPro"/>
</dbReference>
<dbReference type="InterPro" id="IPR044800">
    <property type="entry name" value="LEC2-like"/>
</dbReference>
<evidence type="ECO:0000259" key="9">
    <source>
        <dbReference type="PROSITE" id="PS51032"/>
    </source>
</evidence>
<dbReference type="PROSITE" id="PS50863">
    <property type="entry name" value="B3"/>
    <property type="match status" value="1"/>
</dbReference>
<evidence type="ECO:0000256" key="7">
    <source>
        <dbReference type="ARBA" id="ARBA00023242"/>
    </source>
</evidence>
<dbReference type="PROSITE" id="PS51032">
    <property type="entry name" value="AP2_ERF"/>
    <property type="match status" value="1"/>
</dbReference>
<evidence type="ECO:0000256" key="3">
    <source>
        <dbReference type="ARBA" id="ARBA00022745"/>
    </source>
</evidence>
<dbReference type="PANTHER" id="PTHR31140">
    <property type="entry name" value="B3 DOMAIN-CONTAINING TRANSCRIPTION FACTOR ABI3"/>
    <property type="match status" value="1"/>
</dbReference>
<dbReference type="InterPro" id="IPR015300">
    <property type="entry name" value="DNA-bd_pseudobarrel_sf"/>
</dbReference>
<evidence type="ECO:0000259" key="8">
    <source>
        <dbReference type="PROSITE" id="PS50863"/>
    </source>
</evidence>
<evidence type="ECO:0000256" key="4">
    <source>
        <dbReference type="ARBA" id="ARBA00023015"/>
    </source>
</evidence>
<keyword evidence="5" id="KW-0238">DNA-binding</keyword>
<evidence type="ECO:0000256" key="2">
    <source>
        <dbReference type="ARBA" id="ARBA00009089"/>
    </source>
</evidence>
<dbReference type="GO" id="GO:0003677">
    <property type="term" value="F:DNA binding"/>
    <property type="evidence" value="ECO:0007669"/>
    <property type="project" value="UniProtKB-KW"/>
</dbReference>
<dbReference type="InterPro" id="IPR001471">
    <property type="entry name" value="AP2/ERF_dom"/>
</dbReference>
<evidence type="ECO:0000256" key="5">
    <source>
        <dbReference type="ARBA" id="ARBA00023125"/>
    </source>
</evidence>
<sequence length="375" mass="43367">MEEDSVSIISNLEENFIGEASDSNSSSTCLHPTSKRARCGNNEFSTKFKGVTAQHKGKWGAQIYFNHQRIWLGTFKSEKEAAMAYDSAGIKLRRGDTYRNFPLTNITIEEPKFQDRHSIQSLLDMIRDGSYQVKFAEYLRACSHGRETDMMLQNERLLYNLLFSKELTPSDVGTLNRLVIPKKYATEHFPRISESAEEDAQPGEVSDGYLTFYDRMMRSWRFRYCYWKSSQSFVFTKGWTRFVKENQLKAHDTISFYMCENKEGAKEVKKFCMIVHNRVEDSGDLVYANNEHAGLPLELKLELSHNEGKKKLEDVEMKETDATNNVEEKDHQEGLKLELSHNNGANKLEEVYLKESEPTNNMEKKGFRLFGVQIS</sequence>
<reference evidence="10" key="1">
    <citation type="journal article" date="2023" name="Science">
        <title>Elucidation of the pathway for biosynthesis of saponin adjuvants from the soapbark tree.</title>
        <authorList>
            <person name="Reed J."/>
            <person name="Orme A."/>
            <person name="El-Demerdash A."/>
            <person name="Owen C."/>
            <person name="Martin L.B.B."/>
            <person name="Misra R.C."/>
            <person name="Kikuchi S."/>
            <person name="Rejzek M."/>
            <person name="Martin A.C."/>
            <person name="Harkess A."/>
            <person name="Leebens-Mack J."/>
            <person name="Louveau T."/>
            <person name="Stephenson M.J."/>
            <person name="Osbourn A."/>
        </authorList>
    </citation>
    <scope>NUCLEOTIDE SEQUENCE</scope>
    <source>
        <strain evidence="10">S10</strain>
    </source>
</reference>
<dbReference type="KEGG" id="qsa:O6P43_034058"/>
<evidence type="ECO:0000313" key="10">
    <source>
        <dbReference type="EMBL" id="KAJ7944709.1"/>
    </source>
</evidence>
<dbReference type="InterPro" id="IPR036955">
    <property type="entry name" value="AP2/ERF_dom_sf"/>
</dbReference>
<name>A0AAD7KRI7_QUISA</name>
<evidence type="ECO:0000313" key="11">
    <source>
        <dbReference type="Proteomes" id="UP001163823"/>
    </source>
</evidence>
<evidence type="ECO:0000256" key="6">
    <source>
        <dbReference type="ARBA" id="ARBA00023163"/>
    </source>
</evidence>
<keyword evidence="4" id="KW-0805">Transcription regulation</keyword>
<dbReference type="InterPro" id="IPR016177">
    <property type="entry name" value="DNA-bd_dom_sf"/>
</dbReference>
<protein>
    <submittedName>
        <fullName evidence="10">AP2/ERF and B3 domain-containing transcription factor</fullName>
    </submittedName>
</protein>
<keyword evidence="7" id="KW-0539">Nucleus</keyword>
<gene>
    <name evidence="10" type="ORF">O6P43_034058</name>
</gene>
<dbReference type="Gene3D" id="3.30.730.10">
    <property type="entry name" value="AP2/ERF domain"/>
    <property type="match status" value="1"/>
</dbReference>
<dbReference type="SUPFAM" id="SSF101936">
    <property type="entry name" value="DNA-binding pseudobarrel domain"/>
    <property type="match status" value="1"/>
</dbReference>
<comment type="similarity">
    <text evidence="2">Belongs to the AP2/ERF transcription factor family. RAV subfamily.</text>
</comment>
<dbReference type="GO" id="GO:0005634">
    <property type="term" value="C:nucleus"/>
    <property type="evidence" value="ECO:0007669"/>
    <property type="project" value="UniProtKB-SubCell"/>
</dbReference>
<comment type="subcellular location">
    <subcellularLocation>
        <location evidence="1">Nucleus</location>
    </subcellularLocation>
</comment>
<feature type="domain" description="TF-B3" evidence="8">
    <location>
        <begin position="163"/>
        <end position="274"/>
    </location>
</feature>
<proteinExistence type="inferred from homology"/>
<dbReference type="PANTHER" id="PTHR31140:SF58">
    <property type="entry name" value="DNA-BINDING PROTEIN RAV1"/>
    <property type="match status" value="1"/>
</dbReference>
<dbReference type="SMART" id="SM00380">
    <property type="entry name" value="AP2"/>
    <property type="match status" value="1"/>
</dbReference>
<keyword evidence="3" id="KW-0936">Ethylene signaling pathway</keyword>
<dbReference type="Gene3D" id="2.40.330.10">
    <property type="entry name" value="DNA-binding pseudobarrel domain"/>
    <property type="match status" value="1"/>
</dbReference>
<organism evidence="10 11">
    <name type="scientific">Quillaja saponaria</name>
    <name type="common">Soap bark tree</name>
    <dbReference type="NCBI Taxonomy" id="32244"/>
    <lineage>
        <taxon>Eukaryota</taxon>
        <taxon>Viridiplantae</taxon>
        <taxon>Streptophyta</taxon>
        <taxon>Embryophyta</taxon>
        <taxon>Tracheophyta</taxon>
        <taxon>Spermatophyta</taxon>
        <taxon>Magnoliopsida</taxon>
        <taxon>eudicotyledons</taxon>
        <taxon>Gunneridae</taxon>
        <taxon>Pentapetalae</taxon>
        <taxon>rosids</taxon>
        <taxon>fabids</taxon>
        <taxon>Fabales</taxon>
        <taxon>Quillajaceae</taxon>
        <taxon>Quillaja</taxon>
    </lineage>
</organism>
<keyword evidence="11" id="KW-1185">Reference proteome</keyword>
<dbReference type="CDD" id="cd00018">
    <property type="entry name" value="AP2"/>
    <property type="match status" value="1"/>
</dbReference>
<dbReference type="SUPFAM" id="SSF54171">
    <property type="entry name" value="DNA-binding domain"/>
    <property type="match status" value="1"/>
</dbReference>
<dbReference type="GO" id="GO:0009873">
    <property type="term" value="P:ethylene-activated signaling pathway"/>
    <property type="evidence" value="ECO:0007669"/>
    <property type="project" value="UniProtKB-KW"/>
</dbReference>
<dbReference type="FunFam" id="3.30.730.10:FF:000008">
    <property type="entry name" value="AP2 domain-containing protein RAP2.8"/>
    <property type="match status" value="1"/>
</dbReference>
<comment type="caution">
    <text evidence="10">The sequence shown here is derived from an EMBL/GenBank/DDBJ whole genome shotgun (WGS) entry which is preliminary data.</text>
</comment>
<dbReference type="Proteomes" id="UP001163823">
    <property type="component" value="Chromosome 14"/>
</dbReference>
<keyword evidence="6" id="KW-0804">Transcription</keyword>
<evidence type="ECO:0000256" key="1">
    <source>
        <dbReference type="ARBA" id="ARBA00004123"/>
    </source>
</evidence>
<dbReference type="CDD" id="cd10017">
    <property type="entry name" value="B3_DNA"/>
    <property type="match status" value="1"/>
</dbReference>
<accession>A0AAD7KRI7</accession>